<dbReference type="AlphaFoldDB" id="A0A4Y8ABX8"/>
<accession>A0A4Y8ABX8</accession>
<keyword evidence="4" id="KW-1185">Reference proteome</keyword>
<dbReference type="Proteomes" id="UP000297248">
    <property type="component" value="Unassembled WGS sequence"/>
</dbReference>
<evidence type="ECO:0008006" key="5">
    <source>
        <dbReference type="Google" id="ProtNLM"/>
    </source>
</evidence>
<reference evidence="2" key="2">
    <citation type="submission" date="2019-03" db="EMBL/GenBank/DDBJ databases">
        <authorList>
            <person name="Yan Y.-Q."/>
            <person name="Du Z.-J."/>
        </authorList>
    </citation>
    <scope>NUCLEOTIDE SEQUENCE</scope>
    <source>
        <strain evidence="2">PP-F2FG21</strain>
    </source>
</reference>
<dbReference type="RefSeq" id="WP_134336891.1">
    <property type="nucleotide sequence ID" value="NZ_BMCZ01000002.1"/>
</dbReference>
<dbReference type="Pfam" id="PF19267">
    <property type="entry name" value="CIS_spike_tip"/>
    <property type="match status" value="1"/>
</dbReference>
<reference evidence="1 4" key="3">
    <citation type="submission" date="2020-08" db="EMBL/GenBank/DDBJ databases">
        <title>Genomic Encyclopedia of Type Strains, Phase IV (KMG-IV): sequencing the most valuable type-strain genomes for metagenomic binning, comparative biology and taxonomic classification.</title>
        <authorList>
            <person name="Goeker M."/>
        </authorList>
    </citation>
    <scope>NUCLEOTIDE SEQUENCE [LARGE SCALE GENOMIC DNA]</scope>
    <source>
        <strain evidence="1 4">DSM 100995</strain>
    </source>
</reference>
<dbReference type="OrthoDB" id="5518630at2"/>
<comment type="caution">
    <text evidence="2">The sequence shown here is derived from an EMBL/GenBank/DDBJ whole genome shotgun (WGS) entry which is preliminary data.</text>
</comment>
<reference evidence="2 3" key="1">
    <citation type="journal article" date="2016" name="Int. J. Syst. Evol. Microbiol.">
        <title>Proposal of Mucilaginibacter phyllosphaerae sp. nov. isolated from the phyllosphere of Galium album.</title>
        <authorList>
            <person name="Aydogan E.L."/>
            <person name="Busse H.J."/>
            <person name="Moser G."/>
            <person name="Muller C."/>
            <person name="Kampfer P."/>
            <person name="Glaeser S.P."/>
        </authorList>
    </citation>
    <scope>NUCLEOTIDE SEQUENCE [LARGE SCALE GENOMIC DNA]</scope>
    <source>
        <strain evidence="2 3">PP-F2FG21</strain>
    </source>
</reference>
<name>A0A4Y8ABX8_9SPHI</name>
<dbReference type="Proteomes" id="UP000583101">
    <property type="component" value="Unassembled WGS sequence"/>
</dbReference>
<evidence type="ECO:0000313" key="1">
    <source>
        <dbReference type="EMBL" id="MBB3969163.1"/>
    </source>
</evidence>
<dbReference type="EMBL" id="JACIEG010000003">
    <property type="protein sequence ID" value="MBB3969163.1"/>
    <property type="molecule type" value="Genomic_DNA"/>
</dbReference>
<gene>
    <name evidence="2" type="ORF">E2R65_12955</name>
    <name evidence="1" type="ORF">GGR35_001766</name>
</gene>
<evidence type="ECO:0000313" key="4">
    <source>
        <dbReference type="Proteomes" id="UP000583101"/>
    </source>
</evidence>
<dbReference type="InterPro" id="IPR045362">
    <property type="entry name" value="CIS_spike_tip"/>
</dbReference>
<evidence type="ECO:0000313" key="2">
    <source>
        <dbReference type="EMBL" id="TEW66027.1"/>
    </source>
</evidence>
<dbReference type="EMBL" id="SNQG01000004">
    <property type="protein sequence ID" value="TEW66027.1"/>
    <property type="molecule type" value="Genomic_DNA"/>
</dbReference>
<organism evidence="2 3">
    <name type="scientific">Mucilaginibacter phyllosphaerae</name>
    <dbReference type="NCBI Taxonomy" id="1812349"/>
    <lineage>
        <taxon>Bacteria</taxon>
        <taxon>Pseudomonadati</taxon>
        <taxon>Bacteroidota</taxon>
        <taxon>Sphingobacteriia</taxon>
        <taxon>Sphingobacteriales</taxon>
        <taxon>Sphingobacteriaceae</taxon>
        <taxon>Mucilaginibacter</taxon>
    </lineage>
</organism>
<protein>
    <recommendedName>
        <fullName evidence="5">DUF2190 family protein</fullName>
    </recommendedName>
</protein>
<proteinExistence type="predicted"/>
<sequence length="144" mass="14860">MLDTILADGDQAIFTPAFGVAIVIVQPGKLTGTGKGTVNGKKICIQGDEKNLAVPGCMYIAPPFVIPGTGTLKIAALANDQVAKTVTDSGKAVILKGSMFTAKFEVQSPAKDPSIPTAPPKPDVMSEYTGFGSFVSFNVKANAD</sequence>
<evidence type="ECO:0000313" key="3">
    <source>
        <dbReference type="Proteomes" id="UP000297248"/>
    </source>
</evidence>